<keyword evidence="1" id="KW-0175">Coiled coil</keyword>
<dbReference type="EMBL" id="BQXS01012076">
    <property type="protein sequence ID" value="GKT19622.1"/>
    <property type="molecule type" value="Genomic_DNA"/>
</dbReference>
<evidence type="ECO:0000256" key="1">
    <source>
        <dbReference type="SAM" id="Coils"/>
    </source>
</evidence>
<feature type="compositionally biased region" description="Polar residues" evidence="2">
    <location>
        <begin position="490"/>
        <end position="500"/>
    </location>
</feature>
<feature type="compositionally biased region" description="Polar residues" evidence="2">
    <location>
        <begin position="439"/>
        <end position="448"/>
    </location>
</feature>
<feature type="compositionally biased region" description="Polar residues" evidence="2">
    <location>
        <begin position="315"/>
        <end position="324"/>
    </location>
</feature>
<organism evidence="3 4">
    <name type="scientific">Aduncisulcus paluster</name>
    <dbReference type="NCBI Taxonomy" id="2918883"/>
    <lineage>
        <taxon>Eukaryota</taxon>
        <taxon>Metamonada</taxon>
        <taxon>Carpediemonas-like organisms</taxon>
        <taxon>Aduncisulcus</taxon>
    </lineage>
</organism>
<evidence type="ECO:0000313" key="4">
    <source>
        <dbReference type="Proteomes" id="UP001057375"/>
    </source>
</evidence>
<comment type="caution">
    <text evidence="3">The sequence shown here is derived from an EMBL/GenBank/DDBJ whole genome shotgun (WGS) entry which is preliminary data.</text>
</comment>
<gene>
    <name evidence="3" type="ORF">ADUPG1_011540</name>
</gene>
<evidence type="ECO:0000256" key="2">
    <source>
        <dbReference type="SAM" id="MobiDB-lite"/>
    </source>
</evidence>
<dbReference type="Proteomes" id="UP001057375">
    <property type="component" value="Unassembled WGS sequence"/>
</dbReference>
<name>A0ABQ5JZX5_9EUKA</name>
<protein>
    <submittedName>
        <fullName evidence="3">Uncharacterized protein</fullName>
    </submittedName>
</protein>
<proteinExistence type="predicted"/>
<feature type="region of interest" description="Disordered" evidence="2">
    <location>
        <begin position="166"/>
        <end position="527"/>
    </location>
</feature>
<feature type="compositionally biased region" description="Basic and acidic residues" evidence="2">
    <location>
        <begin position="417"/>
        <end position="430"/>
    </location>
</feature>
<feature type="coiled-coil region" evidence="1">
    <location>
        <begin position="5"/>
        <end position="81"/>
    </location>
</feature>
<sequence>MTDISKELFQQVLEIEREAKQKELDYHKERQQRLLVEKDISDLNERIKELEGEQKTLIIELARSNQEKTELRKRIELETKRAADSLQQQKILKNHYDEEITKLSQKRAKFISDITSLRSQTTTIISQCNAEVTFLRQILSKHGIDEGSIVPSVCEMVGFVSGIKAKAQKDEDGEIAREKSSEASHQSPSHSHRQDEEKDEESDNQDNSQPFSPTIAHDSFVSGCEEETKVLDGSEKDTGNKLGPECPSESSIIQKQSPKAGYEEKDEESDNQDNSQPFSPTIAHDSFVSGCEEETKVLDGSEKDTGNKLGPECPSESSIIQKQSPKAGCSHDSSETTLKAHPSGSMSSDHSSSIPTLSPSSGVSLGAREKSSEASHQSPSHSHRQDEEKDEESDNQDNSQPFSPTIAHDSFVSGCEEETKVLDGSEKDTGNKLGPECPSESSIIQKQSPKAGCSHDSSETTLKAHPSGSMSSDHSSSIPTLSPSSGVSLGDSNTSKSFISDKSGEKEEEEENFNAISSSLATRDDEDAKAASIAEVGMIIKERDELRQYSSELYAQFSSLQTLSSALIDSYESVRICPHCEKEIHEGVEKLFEEVGENKENDQ</sequence>
<feature type="compositionally biased region" description="Low complexity" evidence="2">
    <location>
        <begin position="343"/>
        <end position="364"/>
    </location>
</feature>
<feature type="compositionally biased region" description="Low complexity" evidence="2">
    <location>
        <begin position="467"/>
        <end position="488"/>
    </location>
</feature>
<accession>A0ABQ5JZX5</accession>
<keyword evidence="4" id="KW-1185">Reference proteome</keyword>
<feature type="compositionally biased region" description="Basic and acidic residues" evidence="2">
    <location>
        <begin position="226"/>
        <end position="239"/>
    </location>
</feature>
<reference evidence="3" key="1">
    <citation type="submission" date="2022-03" db="EMBL/GenBank/DDBJ databases">
        <title>Draft genome sequence of Aduncisulcus paluster, a free-living microaerophilic Fornicata.</title>
        <authorList>
            <person name="Yuyama I."/>
            <person name="Kume K."/>
            <person name="Tamura T."/>
            <person name="Inagaki Y."/>
            <person name="Hashimoto T."/>
        </authorList>
    </citation>
    <scope>NUCLEOTIDE SEQUENCE</scope>
    <source>
        <strain evidence="3">NY0171</strain>
    </source>
</reference>
<feature type="compositionally biased region" description="Polar residues" evidence="2">
    <location>
        <begin position="248"/>
        <end position="257"/>
    </location>
</feature>
<evidence type="ECO:0000313" key="3">
    <source>
        <dbReference type="EMBL" id="GKT19622.1"/>
    </source>
</evidence>
<feature type="compositionally biased region" description="Basic and acidic residues" evidence="2">
    <location>
        <begin position="167"/>
        <end position="182"/>
    </location>
</feature>
<feature type="compositionally biased region" description="Basic and acidic residues" evidence="2">
    <location>
        <begin position="293"/>
        <end position="306"/>
    </location>
</feature>